<protein>
    <submittedName>
        <fullName evidence="5">Uncharacterized protein</fullName>
    </submittedName>
</protein>
<evidence type="ECO:0000256" key="3">
    <source>
        <dbReference type="RuleBase" id="RU004378"/>
    </source>
</evidence>
<dbReference type="Pfam" id="PF01723">
    <property type="entry name" value="Chorion_1"/>
    <property type="match status" value="1"/>
</dbReference>
<dbReference type="GO" id="GO:0007304">
    <property type="term" value="P:chorion-containing eggshell formation"/>
    <property type="evidence" value="ECO:0007669"/>
    <property type="project" value="InterPro"/>
</dbReference>
<evidence type="ECO:0000313" key="5">
    <source>
        <dbReference type="EMBL" id="CAH4032635.1"/>
    </source>
</evidence>
<dbReference type="Proteomes" id="UP001152562">
    <property type="component" value="Unassembled WGS sequence"/>
</dbReference>
<comment type="similarity">
    <text evidence="1 3">Belongs to the chorion protein family.</text>
</comment>
<dbReference type="InterPro" id="IPR002635">
    <property type="entry name" value="Chorion"/>
</dbReference>
<evidence type="ECO:0000256" key="1">
    <source>
        <dbReference type="ARBA" id="ARBA00005906"/>
    </source>
</evidence>
<gene>
    <name evidence="5" type="ORF">PIBRA_LOCUS9004</name>
</gene>
<accession>A0A9P0XF47</accession>
<evidence type="ECO:0000256" key="2">
    <source>
        <dbReference type="ARBA" id="ARBA00022737"/>
    </source>
</evidence>
<evidence type="ECO:0000313" key="6">
    <source>
        <dbReference type="Proteomes" id="UP001152562"/>
    </source>
</evidence>
<proteinExistence type="inferred from homology"/>
<dbReference type="EMBL" id="CALOZG010000029">
    <property type="protein sequence ID" value="CAH4032635.1"/>
    <property type="molecule type" value="Genomic_DNA"/>
</dbReference>
<dbReference type="GO" id="GO:0042600">
    <property type="term" value="C:egg chorion"/>
    <property type="evidence" value="ECO:0007669"/>
    <property type="project" value="InterPro"/>
</dbReference>
<dbReference type="GO" id="GO:0005213">
    <property type="term" value="F:structural constituent of egg chorion"/>
    <property type="evidence" value="ECO:0007669"/>
    <property type="project" value="InterPro"/>
</dbReference>
<feature type="signal peptide" evidence="4">
    <location>
        <begin position="1"/>
        <end position="20"/>
    </location>
</feature>
<keyword evidence="2" id="KW-0677">Repeat</keyword>
<dbReference type="AlphaFoldDB" id="A0A9P0XF47"/>
<name>A0A9P0XF47_PIEBR</name>
<keyword evidence="4" id="KW-0732">Signal</keyword>
<sequence>MFSKALAIFVSVMLIQSITGQSIGVYSPAGLGNPAANAVANTAVAAEAAAVAGNNMAYANAYPANVYNPSAYAPNAYPPCYGNYANPMVEEMPIGPNIPGLTYGLTLADLAASNGGGLRVMSSSPIAPTGITVQSDNIAIEGPLAVSGQLPFLGVVALEGPLPASGQGAVAYGCGNGNVGIVSEGVNEPAAMANPNAYANANAYANQNAYGNPNAYANQNAYAKASAYANAYGNGLGYNGYPAGFNAPTGAVY</sequence>
<organism evidence="5 6">
    <name type="scientific">Pieris brassicae</name>
    <name type="common">White butterfly</name>
    <name type="synonym">Large white butterfly</name>
    <dbReference type="NCBI Taxonomy" id="7116"/>
    <lineage>
        <taxon>Eukaryota</taxon>
        <taxon>Metazoa</taxon>
        <taxon>Ecdysozoa</taxon>
        <taxon>Arthropoda</taxon>
        <taxon>Hexapoda</taxon>
        <taxon>Insecta</taxon>
        <taxon>Pterygota</taxon>
        <taxon>Neoptera</taxon>
        <taxon>Endopterygota</taxon>
        <taxon>Lepidoptera</taxon>
        <taxon>Glossata</taxon>
        <taxon>Ditrysia</taxon>
        <taxon>Papilionoidea</taxon>
        <taxon>Pieridae</taxon>
        <taxon>Pierinae</taxon>
        <taxon>Pieris</taxon>
    </lineage>
</organism>
<feature type="chain" id="PRO_5040179559" evidence="4">
    <location>
        <begin position="21"/>
        <end position="253"/>
    </location>
</feature>
<keyword evidence="6" id="KW-1185">Reference proteome</keyword>
<dbReference type="OrthoDB" id="6930117at2759"/>
<reference evidence="5" key="1">
    <citation type="submission" date="2022-05" db="EMBL/GenBank/DDBJ databases">
        <authorList>
            <person name="Okamura Y."/>
        </authorList>
    </citation>
    <scope>NUCLEOTIDE SEQUENCE</scope>
</reference>
<evidence type="ECO:0000256" key="4">
    <source>
        <dbReference type="SAM" id="SignalP"/>
    </source>
</evidence>
<comment type="caution">
    <text evidence="5">The sequence shown here is derived from an EMBL/GenBank/DDBJ whole genome shotgun (WGS) entry which is preliminary data.</text>
</comment>